<evidence type="ECO:0000256" key="1">
    <source>
        <dbReference type="ARBA" id="ARBA00004175"/>
    </source>
</evidence>
<dbReference type="Pfam" id="PF00023">
    <property type="entry name" value="Ank"/>
    <property type="match status" value="3"/>
</dbReference>
<sequence length="2214" mass="251480">MMARCRNDYNLLSLSPRSCKCIVNEFNDLDGVGAKFLYSDILKAIKEVISEDKIDSLKKLSLLLNEIGKGISDEGLKNYQHSDETGQFNLVCFACKSKACKALEYIFSEKSQTLYNLSVNLTGVSESELFSVADYFGHNAFYYAIRSNMTDLLNILIDKWRIRYSAEELDDLLSQSYKELKLKNLLLTREMQLFVQSKILDLRFFQENTDGSSGTGNSWDQIQKRIKLIVRYSRSIKNDYWERNPDEKFVYIAEFIAKSMHILKYLLKLTYDRLPWEEIEFCLTIFIRCCKDSSERNLVYNCVLNKKRLLSHLLNFSEALEAQFDTFEINNVIQLAKNVRLSRDTVIDRITRNNTKFRELYNDYEIVRDFCSLEIIKSYADSFESSNDSEKRKHLLVSRVLQVIGEHLKNTLDSPRLSSKSSSVLFSSMSLNTKDIITELRDSLSHEEALLIRSEIEKNFYLLKNIERDISKISAMIPVMLYTIKITSVKCFMKKVKLCESTEEIRNCYGPYRHSLHLHSKEIQNTNITKGEYERLGELLFCLEKKMNAKTTSEKMLFDKIRYLIQKEKKIFENLKLAFHYNAKVVSSLSIYVSSENNSCHHIRRMADFLENLSLEAPSENTNQIVKLLHELEVLILDSDKYPTKRKELHDIMWKIVAFVKFEMGFVKRIEDFRDILCQNSNRKARKRKLSHELSENLLTSKLSQLEETLIDFDLKHVTSSADFLSFENNMELRSVTEMLVLDILSILESSCSRNPFFLDSDLPLLSGKNLRNHLAHGNSLIDVCLEGSSSQLLVYAKKNLTAILPNKNKTIDKVIKCDCEKLERSIDFDLRMISTQQKLFAELGEGNMKDIEVCVHEGADIYGRDCNLSTSLHFAGKAPDVATIEWVLKKGFDINSKDRHGQTVLHIAAKFNRIQVFRYLVDLKQMSLDISDANGKTPLHVAVENQSNDVVEYISKFEIRMSRKDKYGLTPLHAAIYSQNIDAAKILLEKETNVDENRSHGYCTAFHLAVMSNNFALVELLIKKKASVYSTSDFGDTPLHTATYTGHLEIVKALVLNGADVNAKNEAGTTPLLNAAGFGSLEIVNFLLQHGADINVSDCRLFSPLMKAIVYGHASVSKLLLEKGAFVDSREMFGFTPLHFAAWKGHYELVELLLTQRAFINCRNNKKETPLHLSVVTGHKEIVNLLLERGAEINATESTESTPLHAATAAGHIDIVNILIDKGADINFKNETGTTALLLAASKANRDIVELLLKRGADIRASDVNKITPLYLLISKGFSDLLTPEGRDVNSTDANGFTLLHIAASAGDQTLVEYCIENSCRINARSDSGYTALHLAAQGNHYEIVRLLLNKYAELDAKDDDGYTLLFYAIGNNCAEVVEVLASYEIRNCEKIKALRVSVGLGYYKIVDILLQNHKYEISIELKRELLNTAVRINHKHVVSTLLERGFEINGDAKPLHVAVRRKNYDMVHFLLKKGANPNILEKDKYTPLHIATILGDAEMVEILLSEMADIPIESKFISSATQIAVLTNQSNVIKILLQLKVIDVNFKATNGFTLLHTSALFGSLDATKYLVAEGANINAKDGKERKPVHIAAERGFKALVEFYLNCKDLEDEIATLLLIAASNGKADVCKLLIERNFNVNAFHADEETLINLAVVKDNKEVLSVLLHYGAYYNANPSTLSVQTEDNDAASLLIKVKRLFSVVENNAPSEVETLLKGENHSKYCLANTRCVEKETVLHRACLKGYGEIVDILLKYNTNPNTRTKTGEAPLHYAVKCTHLSIAKALLTNGAIYNPVSQSGNTPLDHAVDVDIRDFLLFVNNIFKKVEDNDFSVFEHLTGKDEFTMRAAIRAKNQDGKSLIEVAYIFGFAQIYELQALFVNDLVPEFKSADNFFHEKRYDEAFVAFESILRKKVATFGADSHPVLDVKVYLAIIFQLRGDLEKALLLFREVHEVRKSSLGGDHQRTLIDEASIGDILLEQGKTPEALRIFEAVSTKLKRILDPYDLKLLNYELRISSTLFKLKKFDEVLKINNEIGEKIALKMEDPYQNLLADFQYLTAVILCQRGNYSEALKLFEEIYETRRTILAPHHSKTLKALWGIAEGLYRLKRYDESLEVSTKLLDIRKSHLPEDHINILESEYFVAKLLYSQNRFLSALKILLRVEVKLAVVAPNSDLMKASKDILEAIKCEFALNDYQFIFDRIKNDVRKVESNLEK</sequence>
<dbReference type="InterPro" id="IPR011990">
    <property type="entry name" value="TPR-like_helical_dom_sf"/>
</dbReference>
<feature type="repeat" description="ANK" evidence="16">
    <location>
        <begin position="1452"/>
        <end position="1484"/>
    </location>
</feature>
<dbReference type="GO" id="GO:0044218">
    <property type="term" value="C:other organism cell membrane"/>
    <property type="evidence" value="ECO:0007669"/>
    <property type="project" value="UniProtKB-KW"/>
</dbReference>
<evidence type="ECO:0000256" key="13">
    <source>
        <dbReference type="ARBA" id="ARBA00049657"/>
    </source>
</evidence>
<dbReference type="SUPFAM" id="SSF48403">
    <property type="entry name" value="Ankyrin repeat"/>
    <property type="match status" value="4"/>
</dbReference>
<feature type="repeat" description="ANK" evidence="16">
    <location>
        <begin position="935"/>
        <end position="967"/>
    </location>
</feature>
<evidence type="ECO:0000256" key="15">
    <source>
        <dbReference type="ARBA" id="ARBA00049811"/>
    </source>
</evidence>
<name>A0AAV2AP01_9ARAC</name>
<evidence type="ECO:0000256" key="3">
    <source>
        <dbReference type="ARBA" id="ARBA00022483"/>
    </source>
</evidence>
<evidence type="ECO:0000256" key="7">
    <source>
        <dbReference type="ARBA" id="ARBA00022699"/>
    </source>
</evidence>
<dbReference type="InterPro" id="IPR002110">
    <property type="entry name" value="Ankyrin_rpt"/>
</dbReference>
<reference evidence="17 18" key="1">
    <citation type="submission" date="2024-04" db="EMBL/GenBank/DDBJ databases">
        <authorList>
            <person name="Rising A."/>
            <person name="Reimegard J."/>
            <person name="Sonavane S."/>
            <person name="Akerstrom W."/>
            <person name="Nylinder S."/>
            <person name="Hedman E."/>
            <person name="Kallberg Y."/>
        </authorList>
    </citation>
    <scope>NUCLEOTIDE SEQUENCE [LARGE SCALE GENOMIC DNA]</scope>
</reference>
<feature type="repeat" description="ANK" evidence="16">
    <location>
        <begin position="1296"/>
        <end position="1328"/>
    </location>
</feature>
<feature type="repeat" description="ANK" evidence="16">
    <location>
        <begin position="1167"/>
        <end position="1199"/>
    </location>
</feature>
<keyword evidence="4" id="KW-0964">Secreted</keyword>
<evidence type="ECO:0000256" key="6">
    <source>
        <dbReference type="ARBA" id="ARBA00022656"/>
    </source>
</evidence>
<keyword evidence="7" id="KW-0528">Neurotoxin</keyword>
<feature type="repeat" description="ANK" evidence="16">
    <location>
        <begin position="1552"/>
        <end position="1584"/>
    </location>
</feature>
<dbReference type="Gene3D" id="1.25.40.10">
    <property type="entry name" value="Tetratricopeptide repeat domain"/>
    <property type="match status" value="2"/>
</dbReference>
<feature type="repeat" description="ANK" evidence="16">
    <location>
        <begin position="1101"/>
        <end position="1133"/>
    </location>
</feature>
<feature type="repeat" description="ANK" evidence="16">
    <location>
        <begin position="1233"/>
        <end position="1265"/>
    </location>
</feature>
<dbReference type="InterPro" id="IPR019734">
    <property type="entry name" value="TPR_rpt"/>
</dbReference>
<keyword evidence="9" id="KW-0638">Presynaptic neurotoxin</keyword>
<dbReference type="Pfam" id="PF12796">
    <property type="entry name" value="Ank_2"/>
    <property type="match status" value="8"/>
</dbReference>
<evidence type="ECO:0000256" key="16">
    <source>
        <dbReference type="PROSITE-ProRule" id="PRU00023"/>
    </source>
</evidence>
<feature type="repeat" description="ANK" evidence="16">
    <location>
        <begin position="1035"/>
        <end position="1067"/>
    </location>
</feature>
<proteinExistence type="inferred from homology"/>
<evidence type="ECO:0000256" key="12">
    <source>
        <dbReference type="ARBA" id="ARBA00023298"/>
    </source>
</evidence>
<dbReference type="PROSITE" id="PS50297">
    <property type="entry name" value="ANK_REP_REGION"/>
    <property type="match status" value="15"/>
</dbReference>
<feature type="repeat" description="ANK" evidence="16">
    <location>
        <begin position="1068"/>
        <end position="1100"/>
    </location>
</feature>
<organism evidence="17 18">
    <name type="scientific">Larinioides sclopetarius</name>
    <dbReference type="NCBI Taxonomy" id="280406"/>
    <lineage>
        <taxon>Eukaryota</taxon>
        <taxon>Metazoa</taxon>
        <taxon>Ecdysozoa</taxon>
        <taxon>Arthropoda</taxon>
        <taxon>Chelicerata</taxon>
        <taxon>Arachnida</taxon>
        <taxon>Araneae</taxon>
        <taxon>Araneomorphae</taxon>
        <taxon>Entelegynae</taxon>
        <taxon>Araneoidea</taxon>
        <taxon>Araneidae</taxon>
        <taxon>Larinioides</taxon>
    </lineage>
</organism>
<protein>
    <recommendedName>
        <fullName evidence="15">Alpha-latrotoxin</fullName>
    </recommendedName>
</protein>
<keyword evidence="5" id="KW-1052">Target cell membrane</keyword>
<comment type="subcellular location">
    <subcellularLocation>
        <location evidence="2">Secreted</location>
    </subcellularLocation>
    <subcellularLocation>
        <location evidence="1">Target cell membrane</location>
    </subcellularLocation>
</comment>
<feature type="repeat" description="ANK" evidence="16">
    <location>
        <begin position="968"/>
        <end position="1000"/>
    </location>
</feature>
<evidence type="ECO:0000256" key="9">
    <source>
        <dbReference type="ARBA" id="ARBA00023028"/>
    </source>
</evidence>
<feature type="repeat" description="ANK" evidence="16">
    <location>
        <begin position="1329"/>
        <end position="1361"/>
    </location>
</feature>
<dbReference type="SMART" id="SM00248">
    <property type="entry name" value="ANK"/>
    <property type="match status" value="26"/>
</dbReference>
<evidence type="ECO:0000256" key="4">
    <source>
        <dbReference type="ARBA" id="ARBA00022525"/>
    </source>
</evidence>
<evidence type="ECO:0000256" key="2">
    <source>
        <dbReference type="ARBA" id="ARBA00004613"/>
    </source>
</evidence>
<dbReference type="GO" id="GO:0090729">
    <property type="term" value="F:toxin activity"/>
    <property type="evidence" value="ECO:0007669"/>
    <property type="project" value="UniProtKB-KW"/>
</dbReference>
<gene>
    <name evidence="17" type="ORF">LARSCL_LOCUS13830</name>
</gene>
<feature type="repeat" description="ANK" evidence="16">
    <location>
        <begin position="901"/>
        <end position="923"/>
    </location>
</feature>
<keyword evidence="3" id="KW-0268">Exocytosis</keyword>
<dbReference type="Proteomes" id="UP001497382">
    <property type="component" value="Unassembled WGS sequence"/>
</dbReference>
<dbReference type="GO" id="GO:0005576">
    <property type="term" value="C:extracellular region"/>
    <property type="evidence" value="ECO:0007669"/>
    <property type="project" value="UniProtKB-SubCell"/>
</dbReference>
<feature type="repeat" description="ANK" evidence="16">
    <location>
        <begin position="1766"/>
        <end position="1798"/>
    </location>
</feature>
<evidence type="ECO:0000313" key="18">
    <source>
        <dbReference type="Proteomes" id="UP001497382"/>
    </source>
</evidence>
<keyword evidence="6" id="KW-0800">Toxin</keyword>
<accession>A0AAV2AP01</accession>
<evidence type="ECO:0000256" key="14">
    <source>
        <dbReference type="ARBA" id="ARBA00049715"/>
    </source>
</evidence>
<evidence type="ECO:0000256" key="5">
    <source>
        <dbReference type="ARBA" id="ARBA00022537"/>
    </source>
</evidence>
<keyword evidence="11" id="KW-0472">Membrane</keyword>
<dbReference type="PROSITE" id="PS50088">
    <property type="entry name" value="ANK_REPEAT"/>
    <property type="match status" value="18"/>
</dbReference>
<evidence type="ECO:0000313" key="17">
    <source>
        <dbReference type="EMBL" id="CAL1285639.1"/>
    </source>
</evidence>
<feature type="repeat" description="ANK" evidence="16">
    <location>
        <begin position="1134"/>
        <end position="1166"/>
    </location>
</feature>
<feature type="repeat" description="ANK" evidence="16">
    <location>
        <begin position="868"/>
        <end position="900"/>
    </location>
</feature>
<dbReference type="PANTHER" id="PTHR24198:SF165">
    <property type="entry name" value="ANKYRIN REPEAT-CONTAINING PROTEIN-RELATED"/>
    <property type="match status" value="1"/>
</dbReference>
<feature type="repeat" description="ANK" evidence="16">
    <location>
        <begin position="1200"/>
        <end position="1232"/>
    </location>
</feature>
<dbReference type="InterPro" id="IPR036770">
    <property type="entry name" value="Ankyrin_rpt-contain_sf"/>
</dbReference>
<keyword evidence="12" id="KW-1053">Target membrane</keyword>
<dbReference type="PANTHER" id="PTHR24198">
    <property type="entry name" value="ANKYRIN REPEAT AND PROTEIN KINASE DOMAIN-CONTAINING PROTEIN"/>
    <property type="match status" value="1"/>
</dbReference>
<keyword evidence="10 16" id="KW-0040">ANK repeat</keyword>
<dbReference type="Gene3D" id="1.25.40.20">
    <property type="entry name" value="Ankyrin repeat-containing domain"/>
    <property type="match status" value="5"/>
</dbReference>
<dbReference type="GO" id="GO:0006887">
    <property type="term" value="P:exocytosis"/>
    <property type="evidence" value="ECO:0007669"/>
    <property type="project" value="UniProtKB-KW"/>
</dbReference>
<dbReference type="GO" id="GO:0044231">
    <property type="term" value="C:host cell presynaptic membrane"/>
    <property type="evidence" value="ECO:0007669"/>
    <property type="project" value="UniProtKB-KW"/>
</dbReference>
<dbReference type="Pfam" id="PF13424">
    <property type="entry name" value="TPR_12"/>
    <property type="match status" value="2"/>
</dbReference>
<dbReference type="PRINTS" id="PR01415">
    <property type="entry name" value="ANKYRIN"/>
</dbReference>
<evidence type="ECO:0000256" key="8">
    <source>
        <dbReference type="ARBA" id="ARBA00022737"/>
    </source>
</evidence>
<dbReference type="SMART" id="SM00028">
    <property type="entry name" value="TPR"/>
    <property type="match status" value="3"/>
</dbReference>
<feature type="repeat" description="ANK" evidence="16">
    <location>
        <begin position="1733"/>
        <end position="1765"/>
    </location>
</feature>
<keyword evidence="8" id="KW-0677">Repeat</keyword>
<evidence type="ECO:0000256" key="10">
    <source>
        <dbReference type="ARBA" id="ARBA00023043"/>
    </source>
</evidence>
<dbReference type="EMBL" id="CAXIEN010000193">
    <property type="protein sequence ID" value="CAL1285639.1"/>
    <property type="molecule type" value="Genomic_DNA"/>
</dbReference>
<keyword evidence="18" id="KW-1185">Reference proteome</keyword>
<evidence type="ECO:0000256" key="11">
    <source>
        <dbReference type="ARBA" id="ARBA00023136"/>
    </source>
</evidence>
<dbReference type="SUPFAM" id="SSF48452">
    <property type="entry name" value="TPR-like"/>
    <property type="match status" value="2"/>
</dbReference>
<comment type="caution">
    <text evidence="17">The sequence shown here is derived from an EMBL/GenBank/DDBJ whole genome shotgun (WGS) entry which is preliminary data.</text>
</comment>
<comment type="subunit">
    <text evidence="14">Homotetramer in membranes.</text>
</comment>
<feature type="repeat" description="ANK" evidence="16">
    <location>
        <begin position="1485"/>
        <end position="1517"/>
    </location>
</feature>
<comment type="similarity">
    <text evidence="13">Belongs to the cationic peptide 01 (latrotoxin) family. 03 (alpha-latrotoxin) subfamily.</text>
</comment>